<accession>H2XSJ1</accession>
<feature type="region of interest" description="Disordered" evidence="1">
    <location>
        <begin position="92"/>
        <end position="196"/>
    </location>
</feature>
<feature type="compositionally biased region" description="Polar residues" evidence="1">
    <location>
        <begin position="182"/>
        <end position="196"/>
    </location>
</feature>
<feature type="compositionally biased region" description="Polar residues" evidence="1">
    <location>
        <begin position="64"/>
        <end position="73"/>
    </location>
</feature>
<reference evidence="2" key="2">
    <citation type="journal article" date="2008" name="Genome Biol.">
        <title>Improved genome assembly and evidence-based global gene model set for the chordate Ciona intestinalis: new insight into intron and operon populations.</title>
        <authorList>
            <person name="Satou Y."/>
            <person name="Mineta K."/>
            <person name="Ogasawara M."/>
            <person name="Sasakura Y."/>
            <person name="Shoguchi E."/>
            <person name="Ueno K."/>
            <person name="Yamada L."/>
            <person name="Matsumoto J."/>
            <person name="Wasserscheid J."/>
            <person name="Dewar K."/>
            <person name="Wiley G.B."/>
            <person name="Macmil S.L."/>
            <person name="Roe B.A."/>
            <person name="Zeller R.W."/>
            <person name="Hastings K.E."/>
            <person name="Lemaire P."/>
            <person name="Lindquist E."/>
            <person name="Endo T."/>
            <person name="Hotta K."/>
            <person name="Inaba K."/>
        </authorList>
    </citation>
    <scope>NUCLEOTIDE SEQUENCE [LARGE SCALE GENOMIC DNA]</scope>
    <source>
        <strain evidence="2">wild type</strain>
    </source>
</reference>
<dbReference type="EMBL" id="EAAA01001036">
    <property type="status" value="NOT_ANNOTATED_CDS"/>
    <property type="molecule type" value="Genomic_DNA"/>
</dbReference>
<name>H2XSJ1_CIOIN</name>
<feature type="compositionally biased region" description="Polar residues" evidence="1">
    <location>
        <begin position="161"/>
        <end position="174"/>
    </location>
</feature>
<feature type="compositionally biased region" description="Polar residues" evidence="1">
    <location>
        <begin position="26"/>
        <end position="44"/>
    </location>
</feature>
<dbReference type="Proteomes" id="UP000008144">
    <property type="component" value="Chromosome 12"/>
</dbReference>
<feature type="region of interest" description="Disordered" evidence="1">
    <location>
        <begin position="64"/>
        <end position="83"/>
    </location>
</feature>
<keyword evidence="3" id="KW-1185">Reference proteome</keyword>
<dbReference type="OrthoDB" id="6154260at2759"/>
<accession>A0A1W2WJ79</accession>
<dbReference type="HOGENOM" id="CLU_1389775_0_0_1"/>
<reference evidence="2" key="4">
    <citation type="submission" date="2025-09" db="UniProtKB">
        <authorList>
            <consortium name="Ensembl"/>
        </authorList>
    </citation>
    <scope>IDENTIFICATION</scope>
</reference>
<dbReference type="RefSeq" id="XP_002131829.1">
    <property type="nucleotide sequence ID" value="XM_002131793.4"/>
</dbReference>
<evidence type="ECO:0000313" key="2">
    <source>
        <dbReference type="Ensembl" id="ENSCINP00000032625.1"/>
    </source>
</evidence>
<evidence type="ECO:0000313" key="3">
    <source>
        <dbReference type="Proteomes" id="UP000008144"/>
    </source>
</evidence>
<reference evidence="3" key="1">
    <citation type="journal article" date="2002" name="Science">
        <title>The draft genome of Ciona intestinalis: insights into chordate and vertebrate origins.</title>
        <authorList>
            <person name="Dehal P."/>
            <person name="Satou Y."/>
            <person name="Campbell R.K."/>
            <person name="Chapman J."/>
            <person name="Degnan B."/>
            <person name="De Tomaso A."/>
            <person name="Davidson B."/>
            <person name="Di Gregorio A."/>
            <person name="Gelpke M."/>
            <person name="Goodstein D.M."/>
            <person name="Harafuji N."/>
            <person name="Hastings K.E."/>
            <person name="Ho I."/>
            <person name="Hotta K."/>
            <person name="Huang W."/>
            <person name="Kawashima T."/>
            <person name="Lemaire P."/>
            <person name="Martinez D."/>
            <person name="Meinertzhagen I.A."/>
            <person name="Necula S."/>
            <person name="Nonaka M."/>
            <person name="Putnam N."/>
            <person name="Rash S."/>
            <person name="Saiga H."/>
            <person name="Satake M."/>
            <person name="Terry A."/>
            <person name="Yamada L."/>
            <person name="Wang H.G."/>
            <person name="Awazu S."/>
            <person name="Azumi K."/>
            <person name="Boore J."/>
            <person name="Branno M."/>
            <person name="Chin-Bow S."/>
            <person name="DeSantis R."/>
            <person name="Doyle S."/>
            <person name="Francino P."/>
            <person name="Keys D.N."/>
            <person name="Haga S."/>
            <person name="Hayashi H."/>
            <person name="Hino K."/>
            <person name="Imai K.S."/>
            <person name="Inaba K."/>
            <person name="Kano S."/>
            <person name="Kobayashi K."/>
            <person name="Kobayashi M."/>
            <person name="Lee B.I."/>
            <person name="Makabe K.W."/>
            <person name="Manohar C."/>
            <person name="Matassi G."/>
            <person name="Medina M."/>
            <person name="Mochizuki Y."/>
            <person name="Mount S."/>
            <person name="Morishita T."/>
            <person name="Miura S."/>
            <person name="Nakayama A."/>
            <person name="Nishizaka S."/>
            <person name="Nomoto H."/>
            <person name="Ohta F."/>
            <person name="Oishi K."/>
            <person name="Rigoutsos I."/>
            <person name="Sano M."/>
            <person name="Sasaki A."/>
            <person name="Sasakura Y."/>
            <person name="Shoguchi E."/>
            <person name="Shin-i T."/>
            <person name="Spagnuolo A."/>
            <person name="Stainier D."/>
            <person name="Suzuki M.M."/>
            <person name="Tassy O."/>
            <person name="Takatori N."/>
            <person name="Tokuoka M."/>
            <person name="Yagi K."/>
            <person name="Yoshizaki F."/>
            <person name="Wada S."/>
            <person name="Zhang C."/>
            <person name="Hyatt P.D."/>
            <person name="Larimer F."/>
            <person name="Detter C."/>
            <person name="Doggett N."/>
            <person name="Glavina T."/>
            <person name="Hawkins T."/>
            <person name="Richardson P."/>
            <person name="Lucas S."/>
            <person name="Kohara Y."/>
            <person name="Levine M."/>
            <person name="Satoh N."/>
            <person name="Rokhsar D.S."/>
        </authorList>
    </citation>
    <scope>NUCLEOTIDE SEQUENCE [LARGE SCALE GENOMIC DNA]</scope>
</reference>
<dbReference type="Ensembl" id="ENSCINT00000032153.1">
    <property type="protein sequence ID" value="ENSCINP00000032625.1"/>
    <property type="gene ID" value="ENSCING00000024410.1"/>
</dbReference>
<feature type="region of interest" description="Disordered" evidence="1">
    <location>
        <begin position="26"/>
        <end position="46"/>
    </location>
</feature>
<sequence length="196" mass="21604">MKQHDVSSTQDVKKFRYVAPAKRETLPQQWSREFGSKSSNTKSSLHGLDLDSVWSIKKNVSVKPTPQFSTTLPGVNKKDTFQSGNSFYSRYKTSASHPAKQNQTISSENLNPGKASWLKSAPYPNSVTSASPMQNSDDDEFDFEMPSSTSQSTKWGKPQKIATQFTYTDSSTLGGASGPSLGKNSFGNFSRSSFQF</sequence>
<reference evidence="2" key="3">
    <citation type="submission" date="2025-08" db="UniProtKB">
        <authorList>
            <consortium name="Ensembl"/>
        </authorList>
    </citation>
    <scope>IDENTIFICATION</scope>
</reference>
<protein>
    <submittedName>
        <fullName evidence="2">Uncharacterized LOC100187089</fullName>
    </submittedName>
</protein>
<organism evidence="2 3">
    <name type="scientific">Ciona intestinalis</name>
    <name type="common">Transparent sea squirt</name>
    <name type="synonym">Ascidia intestinalis</name>
    <dbReference type="NCBI Taxonomy" id="7719"/>
    <lineage>
        <taxon>Eukaryota</taxon>
        <taxon>Metazoa</taxon>
        <taxon>Chordata</taxon>
        <taxon>Tunicata</taxon>
        <taxon>Ascidiacea</taxon>
        <taxon>Phlebobranchia</taxon>
        <taxon>Cionidae</taxon>
        <taxon>Ciona</taxon>
    </lineage>
</organism>
<dbReference type="InParanoid" id="H2XSJ1"/>
<gene>
    <name evidence="2" type="primary">LOC100187089</name>
</gene>
<feature type="compositionally biased region" description="Polar residues" evidence="1">
    <location>
        <begin position="92"/>
        <end position="110"/>
    </location>
</feature>
<dbReference type="KEGG" id="cin:100187089"/>
<dbReference type="GeneID" id="100187089"/>
<dbReference type="AlphaFoldDB" id="H2XSJ1"/>
<evidence type="ECO:0000256" key="1">
    <source>
        <dbReference type="SAM" id="MobiDB-lite"/>
    </source>
</evidence>
<dbReference type="GeneTree" id="ENSGT00660000097373"/>
<feature type="compositionally biased region" description="Polar residues" evidence="1">
    <location>
        <begin position="123"/>
        <end position="135"/>
    </location>
</feature>
<proteinExistence type="predicted"/>